<organism evidence="4">
    <name type="scientific">Aureococcus anophagefferens</name>
    <name type="common">Harmful bloom alga</name>
    <dbReference type="NCBI Taxonomy" id="44056"/>
    <lineage>
        <taxon>Eukaryota</taxon>
        <taxon>Sar</taxon>
        <taxon>Stramenopiles</taxon>
        <taxon>Ochrophyta</taxon>
        <taxon>Pelagophyceae</taxon>
        <taxon>Pelagomonadales</taxon>
        <taxon>Pelagomonadaceae</taxon>
        <taxon>Aureococcus</taxon>
    </lineage>
</organism>
<dbReference type="GeneID" id="20228174"/>
<dbReference type="InterPro" id="IPR036869">
    <property type="entry name" value="J_dom_sf"/>
</dbReference>
<dbReference type="CDD" id="cd06257">
    <property type="entry name" value="DnaJ"/>
    <property type="match status" value="1"/>
</dbReference>
<dbReference type="GO" id="GO:0030544">
    <property type="term" value="F:Hsp70 protein binding"/>
    <property type="evidence" value="ECO:0007669"/>
    <property type="project" value="TreeGrafter"/>
</dbReference>
<dbReference type="KEGG" id="aaf:AURANDRAFT_71338"/>
<evidence type="ECO:0000256" key="1">
    <source>
        <dbReference type="SAM" id="MobiDB-lite"/>
    </source>
</evidence>
<dbReference type="InterPro" id="IPR001623">
    <property type="entry name" value="DnaJ_domain"/>
</dbReference>
<gene>
    <name evidence="3" type="ORF">AURANDRAFT_71338</name>
</gene>
<feature type="region of interest" description="Disordered" evidence="1">
    <location>
        <begin position="925"/>
        <end position="945"/>
    </location>
</feature>
<proteinExistence type="predicted"/>
<sequence length="1106" mass="118542">MVRLGLGLEQAADEPGTEGHKLPSALGINRERIEFLYSIPKKNGEVDEDFHSTWQRAVEECAAARGWLVLHQSDLETALAHDAFGPPPGLATCLAARFAAADALAHDAERSRRWRSRASAGDAARCAVAALRSWRGGGSGAYRVADAALERCARALAAHAATLREGERVFALEGADEPHDDVPPATLRGCCAAAAASCGDAAAAAALARCATHDDDFAALVRFAVARGRASVAADVDVYDLRRGLVRVGGGAAPTDADEAAVQFRAALRKHARATARLEARAAAALEACRANKRATGAFDVVAARRWKALDAAAARARGAHFEHFEKPYDALRKLWDDRSVVAALELAAGALRAARADLSADDVEAATDALAAEMDEVADVDAALARATTSDDDDGSLERELEALAGTPRAVEMRARATCSAFLRLALLLASSNAQLVGPGGVVPYGGGGGGPRRYGTVRDPAHGFFVAGSTLRGLNGVYARVDPTDSRAGAACGSLLRECQLAYYNEASKWSMVLARPPEGYGAVGRKSTEWMFVDKKGHDKFGHAGETIIPGAGDSWSHAKRRPPFGPADATDAAGDGDDDDFDELPWQVIYIGDPHMVRRLQRQAAYHRQVADHALLGHFVDDHTGQLHRLAAPENAEHASGAATPTEGAFAAALKRAPRADELKRAGDFVGCAAAWAESPENPSGWRRLIYEPVEDRWASAVGALHHAGCLRRLGRREEARERLDAALGLFPTFGDALEEDVRLALDAGDALGAVRNAERLARVDRDRAGLRDLVIVAAVDEKRRQLDAAAARAAASAIGDGADAATLEGKHNHYLVLGLSRDFGDEELRKAYRTASRVYHPDRHGGSNTMFTRVSAAHDCLADAKLRKAYDRGDDLERGVGRDNKQGAAFSEVVSRKYFPEDFGFEPFGDPFERKRDVLERKRREAPPRPDGPDIPGGSYRGSCKGCAFDDDDDGSRVLRCTRCLTGKTRDDFREAAIDPRGCQDDEHVGNNQGTLICERKPDEPPQPPPATDPPPPPRSPPPPRKDDGRPRTRREIREERAAEQAAARAREQRAAERAARRAAASAGDDDEGDVGDVDSEPPESRPGKFRFEATPPGGEL</sequence>
<evidence type="ECO:0000313" key="4">
    <source>
        <dbReference type="Proteomes" id="UP000002729"/>
    </source>
</evidence>
<dbReference type="AlphaFoldDB" id="F0Y5M4"/>
<dbReference type="InParanoid" id="F0Y5M4"/>
<dbReference type="OrthoDB" id="10250354at2759"/>
<dbReference type="InterPro" id="IPR051100">
    <property type="entry name" value="DnaJ_subfamily_B/C"/>
</dbReference>
<evidence type="ECO:0000313" key="3">
    <source>
        <dbReference type="EMBL" id="EGB09774.1"/>
    </source>
</evidence>
<dbReference type="SMART" id="SM00271">
    <property type="entry name" value="DnaJ"/>
    <property type="match status" value="1"/>
</dbReference>
<dbReference type="PRINTS" id="PR00625">
    <property type="entry name" value="JDOMAIN"/>
</dbReference>
<dbReference type="PANTHER" id="PTHR43908:SF3">
    <property type="entry name" value="AT29763P-RELATED"/>
    <property type="match status" value="1"/>
</dbReference>
<feature type="region of interest" description="Disordered" evidence="1">
    <location>
        <begin position="986"/>
        <end position="1106"/>
    </location>
</feature>
<dbReference type="Proteomes" id="UP000002729">
    <property type="component" value="Unassembled WGS sequence"/>
</dbReference>
<dbReference type="RefSeq" id="XP_009035812.1">
    <property type="nucleotide sequence ID" value="XM_009037564.1"/>
</dbReference>
<dbReference type="PROSITE" id="PS00636">
    <property type="entry name" value="DNAJ_1"/>
    <property type="match status" value="1"/>
</dbReference>
<dbReference type="GO" id="GO:0071218">
    <property type="term" value="P:cellular response to misfolded protein"/>
    <property type="evidence" value="ECO:0007669"/>
    <property type="project" value="TreeGrafter"/>
</dbReference>
<keyword evidence="4" id="KW-1185">Reference proteome</keyword>
<accession>F0Y5M4</accession>
<feature type="compositionally biased region" description="Basic and acidic residues" evidence="1">
    <location>
        <begin position="925"/>
        <end position="937"/>
    </location>
</feature>
<dbReference type="eggNOG" id="KOG0550">
    <property type="taxonomic scope" value="Eukaryota"/>
</dbReference>
<feature type="compositionally biased region" description="Basic and acidic residues" evidence="1">
    <location>
        <begin position="1088"/>
        <end position="1097"/>
    </location>
</feature>
<dbReference type="SUPFAM" id="SSF46565">
    <property type="entry name" value="Chaperone J-domain"/>
    <property type="match status" value="1"/>
</dbReference>
<dbReference type="PROSITE" id="PS50076">
    <property type="entry name" value="DNAJ_2"/>
    <property type="match status" value="1"/>
</dbReference>
<feature type="compositionally biased region" description="Acidic residues" evidence="1">
    <location>
        <begin position="1073"/>
        <end position="1087"/>
    </location>
</feature>
<dbReference type="PANTHER" id="PTHR43908">
    <property type="entry name" value="AT29763P-RELATED"/>
    <property type="match status" value="1"/>
</dbReference>
<dbReference type="GO" id="GO:0005789">
    <property type="term" value="C:endoplasmic reticulum membrane"/>
    <property type="evidence" value="ECO:0007669"/>
    <property type="project" value="TreeGrafter"/>
</dbReference>
<evidence type="ECO:0000259" key="2">
    <source>
        <dbReference type="PROSITE" id="PS50076"/>
    </source>
</evidence>
<name>F0Y5M4_AURAN</name>
<feature type="compositionally biased region" description="Basic and acidic residues" evidence="1">
    <location>
        <begin position="1029"/>
        <end position="1065"/>
    </location>
</feature>
<feature type="domain" description="J" evidence="2">
    <location>
        <begin position="817"/>
        <end position="879"/>
    </location>
</feature>
<feature type="compositionally biased region" description="Pro residues" evidence="1">
    <location>
        <begin position="1010"/>
        <end position="1028"/>
    </location>
</feature>
<feature type="region of interest" description="Disordered" evidence="1">
    <location>
        <begin position="555"/>
        <end position="582"/>
    </location>
</feature>
<reference evidence="3 4" key="1">
    <citation type="journal article" date="2011" name="Proc. Natl. Acad. Sci. U.S.A.">
        <title>Niche of harmful alga Aureococcus anophagefferens revealed through ecogenomics.</title>
        <authorList>
            <person name="Gobler C.J."/>
            <person name="Berry D.L."/>
            <person name="Dyhrman S.T."/>
            <person name="Wilhelm S.W."/>
            <person name="Salamov A."/>
            <person name="Lobanov A.V."/>
            <person name="Zhang Y."/>
            <person name="Collier J.L."/>
            <person name="Wurch L.L."/>
            <person name="Kustka A.B."/>
            <person name="Dill B.D."/>
            <person name="Shah M."/>
            <person name="VerBerkmoes N.C."/>
            <person name="Kuo A."/>
            <person name="Terry A."/>
            <person name="Pangilinan J."/>
            <person name="Lindquist E.A."/>
            <person name="Lucas S."/>
            <person name="Paulsen I.T."/>
            <person name="Hattenrath-Lehmann T.K."/>
            <person name="Talmage S.C."/>
            <person name="Walker E.A."/>
            <person name="Koch F."/>
            <person name="Burson A.M."/>
            <person name="Marcoval M.A."/>
            <person name="Tang Y.Z."/>
            <person name="Lecleir G.R."/>
            <person name="Coyne K.J."/>
            <person name="Berg G.M."/>
            <person name="Bertrand E.M."/>
            <person name="Saito M.A."/>
            <person name="Gladyshev V.N."/>
            <person name="Grigoriev I.V."/>
        </authorList>
    </citation>
    <scope>NUCLEOTIDE SEQUENCE [LARGE SCALE GENOMIC DNA]</scope>
    <source>
        <strain evidence="4">CCMP 1984</strain>
    </source>
</reference>
<dbReference type="InterPro" id="IPR018253">
    <property type="entry name" value="DnaJ_domain_CS"/>
</dbReference>
<dbReference type="Pfam" id="PF00226">
    <property type="entry name" value="DnaJ"/>
    <property type="match status" value="1"/>
</dbReference>
<dbReference type="Gene3D" id="1.10.287.110">
    <property type="entry name" value="DnaJ domain"/>
    <property type="match status" value="1"/>
</dbReference>
<dbReference type="EMBL" id="GL833125">
    <property type="protein sequence ID" value="EGB09774.1"/>
    <property type="molecule type" value="Genomic_DNA"/>
</dbReference>
<protein>
    <recommendedName>
        <fullName evidence="2">J domain-containing protein</fullName>
    </recommendedName>
</protein>